<dbReference type="RefSeq" id="WP_058583232.1">
    <property type="nucleotide sequence ID" value="NZ_LOPU01000034.1"/>
</dbReference>
<dbReference type="OrthoDB" id="308278at2157"/>
<keyword evidence="1" id="KW-0472">Membrane</keyword>
<evidence type="ECO:0000256" key="1">
    <source>
        <dbReference type="SAM" id="Phobius"/>
    </source>
</evidence>
<feature type="transmembrane region" description="Helical" evidence="1">
    <location>
        <begin position="109"/>
        <end position="131"/>
    </location>
</feature>
<reference evidence="2 3" key="1">
    <citation type="submission" date="2015-12" db="EMBL/GenBank/DDBJ databases">
        <title>Haloprofundus marisrubri gen. nov., sp. nov., an extremely halophilic archaeon isolated from the Discovery deep brine-seawater interface in the Red Sea.</title>
        <authorList>
            <person name="Zhang G."/>
            <person name="Stingl U."/>
            <person name="Rashid M."/>
        </authorList>
    </citation>
    <scope>NUCLEOTIDE SEQUENCE [LARGE SCALE GENOMIC DNA]</scope>
    <source>
        <strain evidence="2 3">SB9</strain>
    </source>
</reference>
<dbReference type="AlphaFoldDB" id="A0A0W1R4K1"/>
<feature type="transmembrane region" description="Helical" evidence="1">
    <location>
        <begin position="84"/>
        <end position="103"/>
    </location>
</feature>
<evidence type="ECO:0000313" key="2">
    <source>
        <dbReference type="EMBL" id="KTG08151.1"/>
    </source>
</evidence>
<keyword evidence="3" id="KW-1185">Reference proteome</keyword>
<protein>
    <submittedName>
        <fullName evidence="2">Uncharacterized protein</fullName>
    </submittedName>
</protein>
<feature type="transmembrane region" description="Helical" evidence="1">
    <location>
        <begin position="143"/>
        <end position="165"/>
    </location>
</feature>
<keyword evidence="1" id="KW-0812">Transmembrane</keyword>
<accession>A0A0W1R4K1</accession>
<organism evidence="2 3">
    <name type="scientific">Haloprofundus marisrubri</name>
    <dbReference type="NCBI Taxonomy" id="1514971"/>
    <lineage>
        <taxon>Archaea</taxon>
        <taxon>Methanobacteriati</taxon>
        <taxon>Methanobacteriota</taxon>
        <taxon>Stenosarchaea group</taxon>
        <taxon>Halobacteria</taxon>
        <taxon>Halobacteriales</taxon>
        <taxon>Haloferacaceae</taxon>
        <taxon>Haloprofundus</taxon>
    </lineage>
</organism>
<feature type="transmembrane region" description="Helical" evidence="1">
    <location>
        <begin position="21"/>
        <end position="45"/>
    </location>
</feature>
<dbReference type="EMBL" id="LOPU01000034">
    <property type="protein sequence ID" value="KTG08151.1"/>
    <property type="molecule type" value="Genomic_DNA"/>
</dbReference>
<keyword evidence="1" id="KW-1133">Transmembrane helix</keyword>
<gene>
    <name evidence="2" type="ORF">AUR64_00820</name>
</gene>
<feature type="transmembrane region" description="Helical" evidence="1">
    <location>
        <begin position="171"/>
        <end position="191"/>
    </location>
</feature>
<dbReference type="Proteomes" id="UP000054387">
    <property type="component" value="Unassembled WGS sequence"/>
</dbReference>
<comment type="caution">
    <text evidence="2">The sequence shown here is derived from an EMBL/GenBank/DDBJ whole genome shotgun (WGS) entry which is preliminary data.</text>
</comment>
<name>A0A0W1R4K1_9EURY</name>
<sequence>MNQYEDTRRVGDDSSRRWIRMSGIAASVAGVIFAAVGAALLTLLNPAEFEVVGPFGIVASIVLAAALVPLYASERQWFGRLAKAGFGLLAVGSAVAAVALPIADYWIGIAFLAYLAGLLVLFVGAIVYGVAMLRADAPPRTAAWLLIAALPIGLPGAIAIMQLTAGEVLDPWGGSMILYGLAWVFLGRHLWTTTERTVATPADTGA</sequence>
<proteinExistence type="predicted"/>
<feature type="transmembrane region" description="Helical" evidence="1">
    <location>
        <begin position="51"/>
        <end position="72"/>
    </location>
</feature>
<evidence type="ECO:0000313" key="3">
    <source>
        <dbReference type="Proteomes" id="UP000054387"/>
    </source>
</evidence>